<evidence type="ECO:0000256" key="8">
    <source>
        <dbReference type="SAM" id="MobiDB-lite"/>
    </source>
</evidence>
<evidence type="ECO:0000256" key="4">
    <source>
        <dbReference type="ARBA" id="ARBA00023015"/>
    </source>
</evidence>
<reference evidence="10" key="1">
    <citation type="submission" date="2022-07" db="EMBL/GenBank/DDBJ databases">
        <title>Phylogenomic reconstructions and comparative analyses of Kickxellomycotina fungi.</title>
        <authorList>
            <person name="Reynolds N.K."/>
            <person name="Stajich J.E."/>
            <person name="Barry K."/>
            <person name="Grigoriev I.V."/>
            <person name="Crous P."/>
            <person name="Smith M.E."/>
        </authorList>
    </citation>
    <scope>NUCLEOTIDE SEQUENCE</scope>
    <source>
        <strain evidence="10">RSA 861</strain>
    </source>
</reference>
<feature type="compositionally biased region" description="Low complexity" evidence="8">
    <location>
        <begin position="23"/>
        <end position="40"/>
    </location>
</feature>
<comment type="subcellular location">
    <subcellularLocation>
        <location evidence="1 7">Nucleus</location>
    </subcellularLocation>
</comment>
<dbReference type="PROSITE" id="PS51477">
    <property type="entry name" value="PAH"/>
    <property type="match status" value="2"/>
</dbReference>
<dbReference type="FunFam" id="1.20.1160.11:FF:000002">
    <property type="entry name" value="Paired amphipathic helix protein SIN3"/>
    <property type="match status" value="1"/>
</dbReference>
<dbReference type="Pfam" id="PF02671">
    <property type="entry name" value="PAH"/>
    <property type="match status" value="3"/>
</dbReference>
<evidence type="ECO:0000256" key="7">
    <source>
        <dbReference type="PROSITE-ProRule" id="PRU00810"/>
    </source>
</evidence>
<keyword evidence="5" id="KW-0804">Transcription</keyword>
<keyword evidence="6 7" id="KW-0539">Nucleus</keyword>
<organism evidence="10 11">
    <name type="scientific">Tieghemiomyces parasiticus</name>
    <dbReference type="NCBI Taxonomy" id="78921"/>
    <lineage>
        <taxon>Eukaryota</taxon>
        <taxon>Fungi</taxon>
        <taxon>Fungi incertae sedis</taxon>
        <taxon>Zoopagomycota</taxon>
        <taxon>Kickxellomycotina</taxon>
        <taxon>Dimargaritomycetes</taxon>
        <taxon>Dimargaritales</taxon>
        <taxon>Dimargaritaceae</taxon>
        <taxon>Tieghemiomyces</taxon>
    </lineage>
</organism>
<feature type="compositionally biased region" description="Pro residues" evidence="8">
    <location>
        <begin position="41"/>
        <end position="53"/>
    </location>
</feature>
<evidence type="ECO:0000256" key="3">
    <source>
        <dbReference type="ARBA" id="ARBA00022737"/>
    </source>
</evidence>
<dbReference type="SMART" id="SM00761">
    <property type="entry name" value="HDAC_interact"/>
    <property type="match status" value="1"/>
</dbReference>
<accession>A0A9W8DXM5</accession>
<keyword evidence="3" id="KW-0677">Repeat</keyword>
<evidence type="ECO:0000259" key="9">
    <source>
        <dbReference type="SMART" id="SM00761"/>
    </source>
</evidence>
<evidence type="ECO:0000256" key="6">
    <source>
        <dbReference type="ARBA" id="ARBA00023242"/>
    </source>
</evidence>
<dbReference type="Pfam" id="PF08295">
    <property type="entry name" value="Sin3_corepress"/>
    <property type="match status" value="1"/>
</dbReference>
<proteinExistence type="predicted"/>
<dbReference type="GO" id="GO:0010628">
    <property type="term" value="P:positive regulation of gene expression"/>
    <property type="evidence" value="ECO:0007669"/>
    <property type="project" value="UniProtKB-ARBA"/>
</dbReference>
<dbReference type="EMBL" id="JANBPT010000009">
    <property type="protein sequence ID" value="KAJ1930345.1"/>
    <property type="molecule type" value="Genomic_DNA"/>
</dbReference>
<dbReference type="InterPro" id="IPR003822">
    <property type="entry name" value="PAH"/>
</dbReference>
<dbReference type="GO" id="GO:0003714">
    <property type="term" value="F:transcription corepressor activity"/>
    <property type="evidence" value="ECO:0007669"/>
    <property type="project" value="InterPro"/>
</dbReference>
<feature type="region of interest" description="Disordered" evidence="8">
    <location>
        <begin position="1298"/>
        <end position="1373"/>
    </location>
</feature>
<feature type="compositionally biased region" description="Low complexity" evidence="8">
    <location>
        <begin position="395"/>
        <end position="409"/>
    </location>
</feature>
<feature type="compositionally biased region" description="Pro residues" evidence="8">
    <location>
        <begin position="229"/>
        <end position="269"/>
    </location>
</feature>
<sequence length="1399" mass="151590">MSVPHGHPHAPYPPSSTGGGYGRARSYGAAPPAGGAHLASPPAPAHPPPPPQLSQPATATPGPPAVSPSVAGAGPPSTSNGGAPNGGNPPGRPLDVRDALTYLDQVKLQFANDPGVYNRFLDIMKDFKSHVIDTPGVIDRVSHLFIGHPQLIQGFNAFLPPGYYIHTDPDGADGHTVTVTTPSGKIIESRPMHPNQAPVSGYYMTPDQRGPAAIAPPPPVAPGAARPPQNHPAPAAAPPHGRPMPPPPGPPSNSVTNPPPVVHPPPPDTQSPGPAYHAPPSATDTPAGPYPAPNAATTAAAGNLTAQGPHQLNHHRAPLEFNHAINYVNKIKTRFTNQPEQYKRFLEILQNYQRDGQPIQEVYAEVESLFSQCPDLLDEFKQFLPDTQAPPPPSAAAAVPPGRSPASVAGNPRMPPVGDFGPSGPGREAYAGPPGEAPVKATAEPLANRKKRSQPASTGSVPPGPGASAAVGNSKKRPRTQGGKHESVPPPELAPPAPATTTANGAPFTDEELELFAVVRTYLGHKTTYNEFLKLLNLYNEEIIDDATLVDRVAGFIGGNEGLFTQFKTLIGYRAPEPVVNHTPAPVPRIDLNTLRARGSYRKLPLSATRDRCSGRDDLCREVLNDTWVSHPTWSSEESTQECHKKNVAEETLHKCEEERYDFDLNIDSNLSVIAVLEPVARQLEALTPEERARFTPPADLLGDSPAVCRRMLKRVYGAERGLEVFSHLQTNPVVAVPVVLRRLKQKDEEWRKLRRQQNRVWRDMDIKSFFRSLDYQSQGLRMTERKHMTVKTYVTEIEKVRLDHLEGRSHAMSWLTTGRSTANNGDPQARRRLAHAYPPSYHLEYQFVDADLVRTTTRLLLSFHDKQVGGNPQDRARLEELCAFLENFLDAAPAAASPAVEAESDHPASKARENGVAEGTELKRSSRRLAAQNGNGGTLYAAGDGVDVSAANRPAPAQHTWIHTEHADSGLAPANDADPSVARFLVAPAAVNAHAAAPSPRWHTFYGNTNFYVFIRHFQVLYGRLLATKRAAAAADRSVLHDATAATPAAQLGLRYRPDLLSESDVLDGDYFEVFLNLADRMFEGEVETQAYEDAMRFLFRTHAHNVVGIHRILGLITKHAGLVGADPRCPELLALYDAKRSLPMTSVRQQILYRMQVESVVGSDEHIYRVEFLPAPSRACTVQLLLKDDFTLSHAVSAEDKWAYYVDSFVLLAPTEGVAFHGQCPFLRRNLPREAPADPTPPVVSHSGLEVKIHFNTYRICFVTHSEDFFMRTTRTTTVPRIARPAASAAHLAQILPTPAAQDESAMDTNEGETTMDIKSEPTVAGKPAGPSKAEAGDGAEAKSEPPARDSPVPMERDDAGPLAEAEVSPEVANLADQNAARVAKWHAWVEEQRASA</sequence>
<dbReference type="GO" id="GO:0000122">
    <property type="term" value="P:negative regulation of transcription by RNA polymerase II"/>
    <property type="evidence" value="ECO:0007669"/>
    <property type="project" value="TreeGrafter"/>
</dbReference>
<dbReference type="Proteomes" id="UP001150569">
    <property type="component" value="Unassembled WGS sequence"/>
</dbReference>
<dbReference type="InterPro" id="IPR036600">
    <property type="entry name" value="PAH_sf"/>
</dbReference>
<evidence type="ECO:0000313" key="11">
    <source>
        <dbReference type="Proteomes" id="UP001150569"/>
    </source>
</evidence>
<feature type="region of interest" description="Disordered" evidence="8">
    <location>
        <begin position="383"/>
        <end position="505"/>
    </location>
</feature>
<feature type="compositionally biased region" description="Pro residues" evidence="8">
    <location>
        <begin position="488"/>
        <end position="498"/>
    </location>
</feature>
<dbReference type="GO" id="GO:0033698">
    <property type="term" value="C:Rpd3L complex"/>
    <property type="evidence" value="ECO:0007669"/>
    <property type="project" value="UniProtKB-ARBA"/>
</dbReference>
<evidence type="ECO:0000256" key="1">
    <source>
        <dbReference type="ARBA" id="ARBA00004123"/>
    </source>
</evidence>
<feature type="region of interest" description="Disordered" evidence="8">
    <location>
        <begin position="897"/>
        <end position="926"/>
    </location>
</feature>
<gene>
    <name evidence="10" type="ORF">IWQ60_000366</name>
</gene>
<evidence type="ECO:0000256" key="5">
    <source>
        <dbReference type="ARBA" id="ARBA00023163"/>
    </source>
</evidence>
<feature type="compositionally biased region" description="Basic and acidic residues" evidence="8">
    <location>
        <begin position="904"/>
        <end position="925"/>
    </location>
</feature>
<name>A0A9W8DXM5_9FUNG</name>
<evidence type="ECO:0000313" key="10">
    <source>
        <dbReference type="EMBL" id="KAJ1930345.1"/>
    </source>
</evidence>
<keyword evidence="2" id="KW-0678">Repressor</keyword>
<dbReference type="FunFam" id="1.20.1160.11:FF:000001">
    <property type="entry name" value="Paired amphipathic helix protein Sin3"/>
    <property type="match status" value="1"/>
</dbReference>
<keyword evidence="4" id="KW-0805">Transcription regulation</keyword>
<dbReference type="Gene3D" id="1.20.1160.11">
    <property type="entry name" value="Paired amphipathic helix"/>
    <property type="match status" value="3"/>
</dbReference>
<feature type="domain" description="Histone deacetylase interacting" evidence="9">
    <location>
        <begin position="594"/>
        <end position="694"/>
    </location>
</feature>
<evidence type="ECO:0000256" key="2">
    <source>
        <dbReference type="ARBA" id="ARBA00022491"/>
    </source>
</evidence>
<dbReference type="InterPro" id="IPR039774">
    <property type="entry name" value="Sin3-like"/>
</dbReference>
<dbReference type="PRINTS" id="PR01217">
    <property type="entry name" value="PRICHEXTENSN"/>
</dbReference>
<keyword evidence="11" id="KW-1185">Reference proteome</keyword>
<dbReference type="InterPro" id="IPR031693">
    <property type="entry name" value="Sin3_C"/>
</dbReference>
<feature type="region of interest" description="Disordered" evidence="8">
    <location>
        <begin position="1"/>
        <end position="96"/>
    </location>
</feature>
<dbReference type="InterPro" id="IPR013194">
    <property type="entry name" value="HDAC_interact_dom"/>
</dbReference>
<dbReference type="PANTHER" id="PTHR12346">
    <property type="entry name" value="SIN3B-RELATED"/>
    <property type="match status" value="1"/>
</dbReference>
<dbReference type="FunFam" id="1.20.1160.11:FF:000003">
    <property type="entry name" value="Paired amphipathic helix SIN3-like protein"/>
    <property type="match status" value="1"/>
</dbReference>
<comment type="caution">
    <text evidence="10">The sequence shown here is derived from an EMBL/GenBank/DDBJ whole genome shotgun (WGS) entry which is preliminary data.</text>
</comment>
<dbReference type="PANTHER" id="PTHR12346:SF0">
    <property type="entry name" value="SIN3A, ISOFORM G"/>
    <property type="match status" value="1"/>
</dbReference>
<dbReference type="SUPFAM" id="SSF47762">
    <property type="entry name" value="PAH2 domain"/>
    <property type="match status" value="3"/>
</dbReference>
<dbReference type="Pfam" id="PF16879">
    <property type="entry name" value="Sin3a_C"/>
    <property type="match status" value="1"/>
</dbReference>
<feature type="compositionally biased region" description="Low complexity" evidence="8">
    <location>
        <begin position="71"/>
        <end position="82"/>
    </location>
</feature>
<dbReference type="OrthoDB" id="10265969at2759"/>
<feature type="region of interest" description="Disordered" evidence="8">
    <location>
        <begin position="185"/>
        <end position="296"/>
    </location>
</feature>
<protein>
    <recommendedName>
        <fullName evidence="9">Histone deacetylase interacting domain-containing protein</fullName>
    </recommendedName>
</protein>